<dbReference type="GO" id="GO:0005524">
    <property type="term" value="F:ATP binding"/>
    <property type="evidence" value="ECO:0007669"/>
    <property type="project" value="UniProtKB-KW"/>
</dbReference>
<evidence type="ECO:0000313" key="11">
    <source>
        <dbReference type="Proteomes" id="UP000185895"/>
    </source>
</evidence>
<comment type="caution">
    <text evidence="10">The sequence shown here is derived from an EMBL/GenBank/DDBJ whole genome shotgun (WGS) entry which is preliminary data.</text>
</comment>
<keyword evidence="8" id="KW-0902">Two-component regulatory system</keyword>
<reference evidence="10 11" key="1">
    <citation type="submission" date="2016-09" db="EMBL/GenBank/DDBJ databases">
        <authorList>
            <person name="Capua I."/>
            <person name="De Benedictis P."/>
            <person name="Joannis T."/>
            <person name="Lombin L.H."/>
            <person name="Cattoli G."/>
        </authorList>
    </citation>
    <scope>NUCLEOTIDE SEQUENCE [LARGE SCALE GENOMIC DNA]</scope>
    <source>
        <strain evidence="10 11">ANC 4671</strain>
    </source>
</reference>
<evidence type="ECO:0000256" key="4">
    <source>
        <dbReference type="ARBA" id="ARBA00022679"/>
    </source>
</evidence>
<dbReference type="EC" id="2.7.13.3" evidence="2"/>
<dbReference type="GO" id="GO:0016020">
    <property type="term" value="C:membrane"/>
    <property type="evidence" value="ECO:0007669"/>
    <property type="project" value="InterPro"/>
</dbReference>
<proteinExistence type="predicted"/>
<dbReference type="PANTHER" id="PTHR24421:SF10">
    <property type="entry name" value="NITRATE_NITRITE SENSOR PROTEIN NARQ"/>
    <property type="match status" value="1"/>
</dbReference>
<dbReference type="SMART" id="SM00387">
    <property type="entry name" value="HATPase_c"/>
    <property type="match status" value="1"/>
</dbReference>
<keyword evidence="7" id="KW-0067">ATP-binding</keyword>
<dbReference type="Pfam" id="PF07730">
    <property type="entry name" value="HisKA_3"/>
    <property type="match status" value="1"/>
</dbReference>
<dbReference type="GO" id="GO:0000155">
    <property type="term" value="F:phosphorelay sensor kinase activity"/>
    <property type="evidence" value="ECO:0007669"/>
    <property type="project" value="InterPro"/>
</dbReference>
<dbReference type="Gene3D" id="3.30.565.10">
    <property type="entry name" value="Histidine kinase-like ATPase, C-terminal domain"/>
    <property type="match status" value="1"/>
</dbReference>
<organism evidence="10 11">
    <name type="scientific">Acinetobacter qingfengensis</name>
    <dbReference type="NCBI Taxonomy" id="1262585"/>
    <lineage>
        <taxon>Bacteria</taxon>
        <taxon>Pseudomonadati</taxon>
        <taxon>Pseudomonadota</taxon>
        <taxon>Gammaproteobacteria</taxon>
        <taxon>Moraxellales</taxon>
        <taxon>Moraxellaceae</taxon>
        <taxon>Acinetobacter</taxon>
    </lineage>
</organism>
<accession>A0A1E7RCA9</accession>
<feature type="domain" description="Histidine kinase" evidence="9">
    <location>
        <begin position="181"/>
        <end position="378"/>
    </location>
</feature>
<evidence type="ECO:0000256" key="1">
    <source>
        <dbReference type="ARBA" id="ARBA00000085"/>
    </source>
</evidence>
<keyword evidence="3" id="KW-0597">Phosphoprotein</keyword>
<comment type="catalytic activity">
    <reaction evidence="1">
        <text>ATP + protein L-histidine = ADP + protein N-phospho-L-histidine.</text>
        <dbReference type="EC" id="2.7.13.3"/>
    </reaction>
</comment>
<evidence type="ECO:0000256" key="2">
    <source>
        <dbReference type="ARBA" id="ARBA00012438"/>
    </source>
</evidence>
<dbReference type="AlphaFoldDB" id="A0A1E7RCA9"/>
<dbReference type="InterPro" id="IPR011712">
    <property type="entry name" value="Sig_transdc_His_kin_sub3_dim/P"/>
</dbReference>
<protein>
    <recommendedName>
        <fullName evidence="2">histidine kinase</fullName>
        <ecNumber evidence="2">2.7.13.3</ecNumber>
    </recommendedName>
</protein>
<dbReference type="Pfam" id="PF02518">
    <property type="entry name" value="HATPase_c"/>
    <property type="match status" value="1"/>
</dbReference>
<keyword evidence="5" id="KW-0547">Nucleotide-binding</keyword>
<keyword evidence="11" id="KW-1185">Reference proteome</keyword>
<dbReference type="InterPro" id="IPR005467">
    <property type="entry name" value="His_kinase_dom"/>
</dbReference>
<evidence type="ECO:0000259" key="9">
    <source>
        <dbReference type="PROSITE" id="PS50109"/>
    </source>
</evidence>
<dbReference type="SUPFAM" id="SSF55874">
    <property type="entry name" value="ATPase domain of HSP90 chaperone/DNA topoisomerase II/histidine kinase"/>
    <property type="match status" value="1"/>
</dbReference>
<dbReference type="PROSITE" id="PS50109">
    <property type="entry name" value="HIS_KIN"/>
    <property type="match status" value="1"/>
</dbReference>
<dbReference type="PANTHER" id="PTHR24421">
    <property type="entry name" value="NITRATE/NITRITE SENSOR PROTEIN NARX-RELATED"/>
    <property type="match status" value="1"/>
</dbReference>
<dbReference type="GO" id="GO:0046983">
    <property type="term" value="F:protein dimerization activity"/>
    <property type="evidence" value="ECO:0007669"/>
    <property type="project" value="InterPro"/>
</dbReference>
<evidence type="ECO:0000256" key="7">
    <source>
        <dbReference type="ARBA" id="ARBA00022840"/>
    </source>
</evidence>
<evidence type="ECO:0000256" key="8">
    <source>
        <dbReference type="ARBA" id="ARBA00023012"/>
    </source>
</evidence>
<gene>
    <name evidence="10" type="ORF">BJI46_11380</name>
</gene>
<name>A0A1E7RCA9_9GAMM</name>
<dbReference type="Proteomes" id="UP000185895">
    <property type="component" value="Unassembled WGS sequence"/>
</dbReference>
<evidence type="ECO:0000256" key="3">
    <source>
        <dbReference type="ARBA" id="ARBA00022553"/>
    </source>
</evidence>
<evidence type="ECO:0000256" key="5">
    <source>
        <dbReference type="ARBA" id="ARBA00022741"/>
    </source>
</evidence>
<sequence length="386" mass="44840">MLSKAEENNFSQTTDDNQAISQALFLSQQQIQLITMDHDWLSLPQIIQNLQQSWIKKAHLPQLFIVCCYPFSHECVLYHAPDQYLGRPELKRLQQLLLKKSIQADQQEITQSILHCKQSFTACLIAKNHNRLIWRVYLYDDMPVQTQSCLEYTDQCLQQGLQQWLTIYDKQQVTLEQERRDFAAELHDSIAQILGFLRLKSAQLHQTCKNQQNYHDLLEPSHELANYTHYAYQQTRDLITASRLIHQDLDFSNSLKNIIAEFSRQSAIDFELDNRLGHLNITAKQSMQLIYIIRESLSNIVRHSQATHARIFIEKSSSEIVNIDIHDNGIGIQLHQKRSDSFGLEIMQERAERIGAILNIKNNNPHGTTISIQLNTLTIKDTSHEI</sequence>
<keyword evidence="6" id="KW-0418">Kinase</keyword>
<dbReference type="InterPro" id="IPR036890">
    <property type="entry name" value="HATPase_C_sf"/>
</dbReference>
<dbReference type="EMBL" id="MKKK01000016">
    <property type="protein sequence ID" value="OEY96988.1"/>
    <property type="molecule type" value="Genomic_DNA"/>
</dbReference>
<dbReference type="Gene3D" id="1.20.5.1930">
    <property type="match status" value="1"/>
</dbReference>
<dbReference type="InterPro" id="IPR003594">
    <property type="entry name" value="HATPase_dom"/>
</dbReference>
<keyword evidence="4" id="KW-0808">Transferase</keyword>
<dbReference type="CDD" id="cd16917">
    <property type="entry name" value="HATPase_UhpB-NarQ-NarX-like"/>
    <property type="match status" value="1"/>
</dbReference>
<dbReference type="STRING" id="1262585.BJI46_11380"/>
<dbReference type="InterPro" id="IPR050482">
    <property type="entry name" value="Sensor_HK_TwoCompSys"/>
</dbReference>
<evidence type="ECO:0000256" key="6">
    <source>
        <dbReference type="ARBA" id="ARBA00022777"/>
    </source>
</evidence>
<evidence type="ECO:0000313" key="10">
    <source>
        <dbReference type="EMBL" id="OEY96988.1"/>
    </source>
</evidence>